<gene>
    <name evidence="1" type="ORF">NY667_22770</name>
</gene>
<organism evidence="1 2">
    <name type="scientific">Xanthomonas hortorum pv. hederae</name>
    <dbReference type="NCBI Taxonomy" id="453603"/>
    <lineage>
        <taxon>Bacteria</taxon>
        <taxon>Pseudomonadati</taxon>
        <taxon>Pseudomonadota</taxon>
        <taxon>Gammaproteobacteria</taxon>
        <taxon>Lysobacterales</taxon>
        <taxon>Lysobacteraceae</taxon>
        <taxon>Xanthomonas</taxon>
    </lineage>
</organism>
<protein>
    <submittedName>
        <fullName evidence="1">Uncharacterized protein</fullName>
    </submittedName>
</protein>
<proteinExistence type="predicted"/>
<reference evidence="1" key="2">
    <citation type="submission" date="2022-08" db="EMBL/GenBank/DDBJ databases">
        <authorList>
            <person name="Iruegas-Bocardo F."/>
            <person name="Weisberg A.J."/>
            <person name="Riutta E.R."/>
            <person name="Kilday K."/>
            <person name="Bonkowski J.C."/>
            <person name="Creswell T."/>
            <person name="Daughtrey M.L."/>
            <person name="Rane K."/>
            <person name="Grunwald N.J."/>
            <person name="Chang J.H."/>
            <person name="Putnam M.L."/>
        </authorList>
    </citation>
    <scope>NUCLEOTIDE SEQUENCE</scope>
    <source>
        <strain evidence="1">22-338</strain>
    </source>
</reference>
<accession>A0A9X4H9V5</accession>
<dbReference type="AlphaFoldDB" id="A0A9X4H9V5"/>
<reference evidence="1" key="1">
    <citation type="journal article" date="2022" name="Phytopathology">
        <title>Whole genome sequencing-based tracing of a 2022 introduction and outbreak of Xanthomonas hortorum pv. pelargonii.</title>
        <authorList>
            <person name="Iruegas Bocardo F."/>
            <person name="Weisberg A.J."/>
            <person name="Riutta E.R."/>
            <person name="Kilday K.B."/>
            <person name="Bonkowski J.C."/>
            <person name="Creswell T.C."/>
            <person name="Daughtrey M."/>
            <person name="Rane K.K."/>
            <person name="Grunwald N.J."/>
            <person name="Chang J.H."/>
            <person name="Putnam M."/>
        </authorList>
    </citation>
    <scope>NUCLEOTIDE SEQUENCE</scope>
    <source>
        <strain evidence="1">22-338</strain>
    </source>
</reference>
<evidence type="ECO:0000313" key="1">
    <source>
        <dbReference type="EMBL" id="MDC8640541.1"/>
    </source>
</evidence>
<name>A0A9X4H9V5_9XANT</name>
<dbReference type="Proteomes" id="UP001140230">
    <property type="component" value="Unassembled WGS sequence"/>
</dbReference>
<evidence type="ECO:0000313" key="2">
    <source>
        <dbReference type="Proteomes" id="UP001140230"/>
    </source>
</evidence>
<dbReference type="EMBL" id="JANWTP010000136">
    <property type="protein sequence ID" value="MDC8640541.1"/>
    <property type="molecule type" value="Genomic_DNA"/>
</dbReference>
<dbReference type="RefSeq" id="WP_146094736.1">
    <property type="nucleotide sequence ID" value="NZ_CP168173.1"/>
</dbReference>
<sequence length="108" mass="11556">MTRKKVAPAWACVGSSAHGDMPVYAGIGARQEYLGKIQRSDGFEKSITAWALIAQVCRKQARESNVPDSPAGQIAAFRSNSLMHALAEICSVAADNAHETSALRRALD</sequence>
<comment type="caution">
    <text evidence="1">The sequence shown here is derived from an EMBL/GenBank/DDBJ whole genome shotgun (WGS) entry which is preliminary data.</text>
</comment>